<comment type="catalytic activity">
    <reaction evidence="10">
        <text>ITP + H2O = IMP + diphosphate + H(+)</text>
        <dbReference type="Rhea" id="RHEA:29399"/>
        <dbReference type="ChEBI" id="CHEBI:15377"/>
        <dbReference type="ChEBI" id="CHEBI:15378"/>
        <dbReference type="ChEBI" id="CHEBI:33019"/>
        <dbReference type="ChEBI" id="CHEBI:58053"/>
        <dbReference type="ChEBI" id="CHEBI:61402"/>
        <dbReference type="EC" id="3.6.1.66"/>
    </reaction>
</comment>
<evidence type="ECO:0000256" key="7">
    <source>
        <dbReference type="ARBA" id="ARBA00023080"/>
    </source>
</evidence>
<dbReference type="EMBL" id="WSEK01000004">
    <property type="protein sequence ID" value="MVQ51077.1"/>
    <property type="molecule type" value="Genomic_DNA"/>
</dbReference>
<comment type="function">
    <text evidence="10">Pyrophosphatase that catalyzes the hydrolysis of nucleoside triphosphates to their monophosphate derivatives, with a high preference for the non-canonical purine nucleotides XTP (xanthosine triphosphate), dITP (deoxyinosine triphosphate) and ITP. Seems to function as a house-cleaning enzyme that removes non-canonical purine nucleotides from the nucleotide pool, thus preventing their incorporation into DNA/RNA and avoiding chromosomal lesions.</text>
</comment>
<dbReference type="GO" id="GO:0036222">
    <property type="term" value="F:XTP diphosphatase activity"/>
    <property type="evidence" value="ECO:0007669"/>
    <property type="project" value="UniProtKB-UniRule"/>
</dbReference>
<comment type="catalytic activity">
    <reaction evidence="9 10">
        <text>XTP + H2O = XMP + diphosphate + H(+)</text>
        <dbReference type="Rhea" id="RHEA:28610"/>
        <dbReference type="ChEBI" id="CHEBI:15377"/>
        <dbReference type="ChEBI" id="CHEBI:15378"/>
        <dbReference type="ChEBI" id="CHEBI:33019"/>
        <dbReference type="ChEBI" id="CHEBI:57464"/>
        <dbReference type="ChEBI" id="CHEBI:61314"/>
        <dbReference type="EC" id="3.6.1.66"/>
    </reaction>
</comment>
<feature type="binding site" evidence="10">
    <location>
        <position position="178"/>
    </location>
    <ligand>
        <name>substrate</name>
    </ligand>
</feature>
<evidence type="ECO:0000256" key="5">
    <source>
        <dbReference type="ARBA" id="ARBA00022801"/>
    </source>
</evidence>
<keyword evidence="4 10" id="KW-0547">Nucleotide-binding</keyword>
<dbReference type="RefSeq" id="WP_181645465.1">
    <property type="nucleotide sequence ID" value="NZ_WSEK01000004.1"/>
</dbReference>
<dbReference type="AlphaFoldDB" id="A0A6L6XWH7"/>
<feature type="binding site" evidence="10">
    <location>
        <position position="73"/>
    </location>
    <ligand>
        <name>substrate</name>
    </ligand>
</feature>
<dbReference type="InterPro" id="IPR029001">
    <property type="entry name" value="ITPase-like_fam"/>
</dbReference>
<evidence type="ECO:0000256" key="4">
    <source>
        <dbReference type="ARBA" id="ARBA00022741"/>
    </source>
</evidence>
<dbReference type="GO" id="GO:0017111">
    <property type="term" value="F:ribonucleoside triphosphate phosphatase activity"/>
    <property type="evidence" value="ECO:0007669"/>
    <property type="project" value="InterPro"/>
</dbReference>
<dbReference type="GO" id="GO:0000166">
    <property type="term" value="F:nucleotide binding"/>
    <property type="evidence" value="ECO:0007669"/>
    <property type="project" value="UniProtKB-KW"/>
</dbReference>
<evidence type="ECO:0000256" key="1">
    <source>
        <dbReference type="ARBA" id="ARBA00008023"/>
    </source>
</evidence>
<proteinExistence type="inferred from homology"/>
<keyword evidence="5 10" id="KW-0378">Hydrolase</keyword>
<evidence type="ECO:0000256" key="8">
    <source>
        <dbReference type="ARBA" id="ARBA00051875"/>
    </source>
</evidence>
<keyword evidence="7 10" id="KW-0546">Nucleotide metabolism</keyword>
<evidence type="ECO:0000256" key="3">
    <source>
        <dbReference type="ARBA" id="ARBA00022723"/>
    </source>
</evidence>
<evidence type="ECO:0000256" key="2">
    <source>
        <dbReference type="ARBA" id="ARBA00011738"/>
    </source>
</evidence>
<accession>A0A6L6XWH7</accession>
<feature type="binding site" evidence="10">
    <location>
        <position position="72"/>
    </location>
    <ligand>
        <name>Mg(2+)</name>
        <dbReference type="ChEBI" id="CHEBI:18420"/>
    </ligand>
</feature>
<dbReference type="GO" id="GO:0035870">
    <property type="term" value="F:dITP diphosphatase activity"/>
    <property type="evidence" value="ECO:0007669"/>
    <property type="project" value="UniProtKB-UniRule"/>
</dbReference>
<keyword evidence="6 10" id="KW-0460">Magnesium</keyword>
<evidence type="ECO:0000256" key="10">
    <source>
        <dbReference type="HAMAP-Rule" id="MF_01405"/>
    </source>
</evidence>
<sequence length="200" mass="21832">MTRVFLASRNRKKIEEMERILREHLPEIEVVGIDDVEGYDEPVEDQPTFEGNALLKARAGLLATGLPSLADDSGICVDALNGMPGVLSARWSGPPKSDERNNELLLAQLADVPDERRTAHFHCAVAFCHPGGEEFASGVMPGRVLRAPRGDGGFGYDPLFEADDRPGLSTAELPREDKDAISHRGWALRRIAPIVARILG</sequence>
<gene>
    <name evidence="11" type="ORF">GON03_17980</name>
</gene>
<dbReference type="GO" id="GO:0009146">
    <property type="term" value="P:purine nucleoside triphosphate catabolic process"/>
    <property type="evidence" value="ECO:0007669"/>
    <property type="project" value="UniProtKB-UniRule"/>
</dbReference>
<dbReference type="Proteomes" id="UP000473525">
    <property type="component" value="Unassembled WGS sequence"/>
</dbReference>
<feature type="binding site" evidence="10">
    <location>
        <begin position="154"/>
        <end position="157"/>
    </location>
    <ligand>
        <name>substrate</name>
    </ligand>
</feature>
<evidence type="ECO:0000313" key="12">
    <source>
        <dbReference type="Proteomes" id="UP000473525"/>
    </source>
</evidence>
<dbReference type="SUPFAM" id="SSF52972">
    <property type="entry name" value="ITPase-like"/>
    <property type="match status" value="1"/>
</dbReference>
<comment type="cofactor">
    <cofactor evidence="10">
        <name>Mg(2+)</name>
        <dbReference type="ChEBI" id="CHEBI:18420"/>
    </cofactor>
    <text evidence="10">Binds 1 Mg(2+) ion per subunit.</text>
</comment>
<dbReference type="GO" id="GO:0005829">
    <property type="term" value="C:cytosol"/>
    <property type="evidence" value="ECO:0007669"/>
    <property type="project" value="TreeGrafter"/>
</dbReference>
<dbReference type="PANTHER" id="PTHR11067:SF9">
    <property type="entry name" value="INOSINE TRIPHOSPHATE PYROPHOSPHATASE"/>
    <property type="match status" value="1"/>
</dbReference>
<dbReference type="InterPro" id="IPR002637">
    <property type="entry name" value="RdgB/HAM1"/>
</dbReference>
<comment type="catalytic activity">
    <reaction evidence="8 10">
        <text>dITP + H2O = dIMP + diphosphate + H(+)</text>
        <dbReference type="Rhea" id="RHEA:28342"/>
        <dbReference type="ChEBI" id="CHEBI:15377"/>
        <dbReference type="ChEBI" id="CHEBI:15378"/>
        <dbReference type="ChEBI" id="CHEBI:33019"/>
        <dbReference type="ChEBI" id="CHEBI:61194"/>
        <dbReference type="ChEBI" id="CHEBI:61382"/>
        <dbReference type="EC" id="3.6.1.66"/>
    </reaction>
</comment>
<dbReference type="Pfam" id="PF01725">
    <property type="entry name" value="Ham1p_like"/>
    <property type="match status" value="1"/>
</dbReference>
<dbReference type="FunFam" id="3.90.950.10:FF:000001">
    <property type="entry name" value="dITP/XTP pyrophosphatase"/>
    <property type="match status" value="1"/>
</dbReference>
<comment type="similarity">
    <text evidence="1 10">Belongs to the HAM1 NTPase family.</text>
</comment>
<keyword evidence="12" id="KW-1185">Reference proteome</keyword>
<feature type="active site" description="Proton acceptor" evidence="10">
    <location>
        <position position="72"/>
    </location>
</feature>
<name>A0A6L6XWH7_9ACTN</name>
<feature type="binding site" evidence="10">
    <location>
        <begin position="183"/>
        <end position="184"/>
    </location>
    <ligand>
        <name>substrate</name>
    </ligand>
</feature>
<protein>
    <recommendedName>
        <fullName evidence="10">dITP/XTP pyrophosphatase</fullName>
        <ecNumber evidence="10">3.6.1.66</ecNumber>
    </recommendedName>
    <alternativeName>
        <fullName evidence="10">Non-canonical purine NTP pyrophosphatase</fullName>
    </alternativeName>
    <alternativeName>
        <fullName evidence="10">Non-standard purine NTP pyrophosphatase</fullName>
    </alternativeName>
    <alternativeName>
        <fullName evidence="10">Nucleoside-triphosphate diphosphatase</fullName>
    </alternativeName>
    <alternativeName>
        <fullName evidence="10">Nucleoside-triphosphate pyrophosphatase</fullName>
        <shortName evidence="10">NTPase</shortName>
    </alternativeName>
</protein>
<evidence type="ECO:0000256" key="9">
    <source>
        <dbReference type="ARBA" id="ARBA00052017"/>
    </source>
</evidence>
<comment type="subunit">
    <text evidence="2 10">Homodimer.</text>
</comment>
<evidence type="ECO:0000256" key="6">
    <source>
        <dbReference type="ARBA" id="ARBA00022842"/>
    </source>
</evidence>
<dbReference type="HAMAP" id="MF_01405">
    <property type="entry name" value="Non_canon_purine_NTPase"/>
    <property type="match status" value="1"/>
</dbReference>
<dbReference type="EC" id="3.6.1.66" evidence="10"/>
<dbReference type="PANTHER" id="PTHR11067">
    <property type="entry name" value="INOSINE TRIPHOSPHATE PYROPHOSPHATASE/HAM1 PROTEIN"/>
    <property type="match status" value="1"/>
</dbReference>
<comment type="caution">
    <text evidence="10">Lacks conserved residue(s) required for the propagation of feature annotation.</text>
</comment>
<dbReference type="CDD" id="cd00515">
    <property type="entry name" value="HAM1"/>
    <property type="match status" value="1"/>
</dbReference>
<organism evidence="11 12">
    <name type="scientific">Nocardioides agri</name>
    <dbReference type="NCBI Taxonomy" id="2682843"/>
    <lineage>
        <taxon>Bacteria</taxon>
        <taxon>Bacillati</taxon>
        <taxon>Actinomycetota</taxon>
        <taxon>Actinomycetes</taxon>
        <taxon>Propionibacteriales</taxon>
        <taxon>Nocardioidaceae</taxon>
        <taxon>Nocardioides</taxon>
    </lineage>
</organism>
<reference evidence="11 12" key="1">
    <citation type="submission" date="2019-12" db="EMBL/GenBank/DDBJ databases">
        <authorList>
            <person name="Huq M.A."/>
        </authorList>
    </citation>
    <scope>NUCLEOTIDE SEQUENCE [LARGE SCALE GENOMIC DNA]</scope>
    <source>
        <strain evidence="11 12">MAH-18</strain>
    </source>
</reference>
<comment type="caution">
    <text evidence="11">The sequence shown here is derived from an EMBL/GenBank/DDBJ whole genome shotgun (WGS) entry which is preliminary data.</text>
</comment>
<keyword evidence="3 10" id="KW-0479">Metal-binding</keyword>
<evidence type="ECO:0000313" key="11">
    <source>
        <dbReference type="EMBL" id="MVQ51077.1"/>
    </source>
</evidence>
<dbReference type="Gene3D" id="3.90.950.10">
    <property type="match status" value="1"/>
</dbReference>
<dbReference type="InterPro" id="IPR020922">
    <property type="entry name" value="dITP/XTP_pyrophosphatase"/>
</dbReference>
<dbReference type="GO" id="GO:0036220">
    <property type="term" value="F:ITP diphosphatase activity"/>
    <property type="evidence" value="ECO:0007669"/>
    <property type="project" value="UniProtKB-UniRule"/>
</dbReference>
<dbReference type="GO" id="GO:0009117">
    <property type="term" value="P:nucleotide metabolic process"/>
    <property type="evidence" value="ECO:0007669"/>
    <property type="project" value="UniProtKB-KW"/>
</dbReference>
<feature type="binding site" evidence="10">
    <location>
        <begin position="8"/>
        <end position="13"/>
    </location>
    <ligand>
        <name>substrate</name>
    </ligand>
</feature>
<dbReference type="GO" id="GO:0046872">
    <property type="term" value="F:metal ion binding"/>
    <property type="evidence" value="ECO:0007669"/>
    <property type="project" value="UniProtKB-KW"/>
</dbReference>